<feature type="compositionally biased region" description="Basic residues" evidence="1">
    <location>
        <begin position="458"/>
        <end position="469"/>
    </location>
</feature>
<gene>
    <name evidence="2" type="ORF">PCOAH_00000070</name>
</gene>
<organism evidence="2 3">
    <name type="scientific">Plasmodium coatneyi</name>
    <dbReference type="NCBI Taxonomy" id="208452"/>
    <lineage>
        <taxon>Eukaryota</taxon>
        <taxon>Sar</taxon>
        <taxon>Alveolata</taxon>
        <taxon>Apicomplexa</taxon>
        <taxon>Aconoidasida</taxon>
        <taxon>Haemosporida</taxon>
        <taxon>Plasmodiidae</taxon>
        <taxon>Plasmodium</taxon>
    </lineage>
</organism>
<dbReference type="GeneID" id="30906726"/>
<dbReference type="GO" id="GO:0016787">
    <property type="term" value="F:hydrolase activity"/>
    <property type="evidence" value="ECO:0007669"/>
    <property type="project" value="UniProtKB-KW"/>
</dbReference>
<evidence type="ECO:0000256" key="1">
    <source>
        <dbReference type="SAM" id="MobiDB-lite"/>
    </source>
</evidence>
<evidence type="ECO:0000313" key="3">
    <source>
        <dbReference type="Proteomes" id="UP000092716"/>
    </source>
</evidence>
<feature type="compositionally biased region" description="Basic and acidic residues" evidence="1">
    <location>
        <begin position="288"/>
        <end position="307"/>
    </location>
</feature>
<dbReference type="Proteomes" id="UP000092716">
    <property type="component" value="Chromosome 1"/>
</dbReference>
<feature type="compositionally biased region" description="Basic and acidic residues" evidence="1">
    <location>
        <begin position="258"/>
        <end position="267"/>
    </location>
</feature>
<feature type="compositionally biased region" description="Basic residues" evidence="1">
    <location>
        <begin position="360"/>
        <end position="375"/>
    </location>
</feature>
<feature type="compositionally biased region" description="Basic and acidic residues" evidence="1">
    <location>
        <begin position="331"/>
        <end position="345"/>
    </location>
</feature>
<name>A0A1B1DSG6_9APIC</name>
<keyword evidence="3" id="KW-1185">Reference proteome</keyword>
<dbReference type="RefSeq" id="XP_019912423.1">
    <property type="nucleotide sequence ID" value="XM_020056830.1"/>
</dbReference>
<dbReference type="InterPro" id="IPR008780">
    <property type="entry name" value="Plasmodium_Vir"/>
</dbReference>
<proteinExistence type="predicted"/>
<keyword evidence="2" id="KW-0378">Hydrolase</keyword>
<dbReference type="OrthoDB" id="10606572at2759"/>
<dbReference type="AlphaFoldDB" id="A0A1B1DSG6"/>
<sequence length="469" mass="51695">MSEKACLGTRNSWKIYYEDFDGKTKQGSCDGECNYMKMNLESILNECNSADQAAQKIAKGWCAMNNKCGRQKPAMVDCFSFYYWLGEVLSGCIEGEADFNDAMGNICTLMEYREKGKGYPCTCPSVAKGQFQELKLLYDYFKNYTLVTSKIQGRSSSLSGACVKYRQELLSTYVRATTTCAGKKDTGEYCEELYGIVHTGRGVRNPTRAKQLLESLKGSVSTKIHQQKQELVQSDGTHTSAKQPVSLKTEGAQNPGKNVDDGTRELAEGVSGPKGEKGDPGIGAKNPRKGETVEAHDHQEDASRKNSGDSGEVAKVGNTQESVLPGTTPKKANDQRNGKTEKAAESSDQSPAPGYSSIFSRKHNPSLKRERRRKRSPVEQNLDMETDDDDSMEYSSTEYSTTEHSTEGGSTLDDSTFDSTEEYTAEDSVENSNTLYSAPYTTTTRQSTAGKRINTTGGHHRRNIRYHPA</sequence>
<accession>A0A1B1DSG6</accession>
<reference evidence="3" key="1">
    <citation type="submission" date="2016-06" db="EMBL/GenBank/DDBJ databases">
        <title>First high quality genome sequence of Plasmodium coatneyi using continuous long reads from single molecule, real-time sequencing.</title>
        <authorList>
            <person name="Chien J.-T."/>
            <person name="Pakala S.B."/>
            <person name="Geraldo J.A."/>
            <person name="Lapp S.A."/>
            <person name="Barnwell J.W."/>
            <person name="Kissinger J.C."/>
            <person name="Galinski M.R."/>
            <person name="Humphrey J.C."/>
        </authorList>
    </citation>
    <scope>NUCLEOTIDE SEQUENCE [LARGE SCALE GENOMIC DNA]</scope>
    <source>
        <strain evidence="3">Hackeri</strain>
    </source>
</reference>
<feature type="region of interest" description="Disordered" evidence="1">
    <location>
        <begin position="219"/>
        <end position="469"/>
    </location>
</feature>
<dbReference type="KEGG" id="pcot:PCOAH_00000070"/>
<dbReference type="Pfam" id="PF05795">
    <property type="entry name" value="Plasmodium_Vir"/>
    <property type="match status" value="1"/>
</dbReference>
<feature type="compositionally biased region" description="Low complexity" evidence="1">
    <location>
        <begin position="393"/>
        <end position="403"/>
    </location>
</feature>
<dbReference type="VEuPathDB" id="PlasmoDB:PCOAH_00000070"/>
<dbReference type="EMBL" id="CP016239">
    <property type="protein sequence ID" value="ANQ05728.1"/>
    <property type="molecule type" value="Genomic_DNA"/>
</dbReference>
<feature type="compositionally biased region" description="Polar residues" evidence="1">
    <location>
        <begin position="219"/>
        <end position="243"/>
    </location>
</feature>
<feature type="compositionally biased region" description="Polar residues" evidence="1">
    <location>
        <begin position="430"/>
        <end position="457"/>
    </location>
</feature>
<evidence type="ECO:0000313" key="2">
    <source>
        <dbReference type="EMBL" id="ANQ05728.1"/>
    </source>
</evidence>
<protein>
    <submittedName>
        <fullName evidence="2">Ubiquitin carboxyl-terminal hydrolase</fullName>
    </submittedName>
</protein>
<feature type="compositionally biased region" description="Acidic residues" evidence="1">
    <location>
        <begin position="382"/>
        <end position="392"/>
    </location>
</feature>
<feature type="compositionally biased region" description="Acidic residues" evidence="1">
    <location>
        <begin position="415"/>
        <end position="429"/>
    </location>
</feature>